<evidence type="ECO:0000313" key="4">
    <source>
        <dbReference type="EMBL" id="CAD9691078.1"/>
    </source>
</evidence>
<feature type="domain" description="Mei2-like C-terminal RNA recognition motif" evidence="3">
    <location>
        <begin position="183"/>
        <end position="279"/>
    </location>
</feature>
<keyword evidence="1" id="KW-0694">RNA-binding</keyword>
<proteinExistence type="predicted"/>
<dbReference type="InterPro" id="IPR007201">
    <property type="entry name" value="Mei2-like_Rrm_C"/>
</dbReference>
<dbReference type="Pfam" id="PF04059">
    <property type="entry name" value="RRM_2"/>
    <property type="match status" value="1"/>
</dbReference>
<dbReference type="SUPFAM" id="SSF54928">
    <property type="entry name" value="RNA-binding domain, RBD"/>
    <property type="match status" value="1"/>
</dbReference>
<dbReference type="GO" id="GO:0003723">
    <property type="term" value="F:RNA binding"/>
    <property type="evidence" value="ECO:0007669"/>
    <property type="project" value="UniProtKB-KW"/>
</dbReference>
<reference evidence="4" key="1">
    <citation type="submission" date="2021-01" db="EMBL/GenBank/DDBJ databases">
        <authorList>
            <person name="Corre E."/>
            <person name="Pelletier E."/>
            <person name="Niang G."/>
            <person name="Scheremetjew M."/>
            <person name="Finn R."/>
            <person name="Kale V."/>
            <person name="Holt S."/>
            <person name="Cochrane G."/>
            <person name="Meng A."/>
            <person name="Brown T."/>
            <person name="Cohen L."/>
        </authorList>
    </citation>
    <scope>NUCLEOTIDE SEQUENCE</scope>
    <source>
        <strain evidence="4">NY070348D</strain>
    </source>
</reference>
<evidence type="ECO:0000256" key="1">
    <source>
        <dbReference type="ARBA" id="ARBA00022884"/>
    </source>
</evidence>
<sequence length="344" mass="39314">MHSEASILKCLDCEKEEILKIETNPEKEESIIRFCSTRSCDKALHFSKKPDGGFAFTLSYLPFSDKEKRLRTTIVQLLECEPSCMTKVVGKTSAFYNSVPSKIVGTQENVHEVVGGGNEHTGNIKSQERQDTPSTRHKRNNKYNNKPQNVRGVAPLDRAGSHKKPSSDLALGISKIENGLDPRTSIMIRNIPNKYTQQMMLAEINVSFQGTYDFFYLPIDFTNQCNLGYAFINFVDSRFIVQFQNVFNGRRWDNFNSNKTCAISYARIQGRKDLVNRFKGSSVMDMDPECQPVVFYEHNNTLQNSYSAASQSTNPHTIQSSYPQQQQQQAYAYNQMYPYPTPYY</sequence>
<dbReference type="InterPro" id="IPR034454">
    <property type="entry name" value="MEI2-like_RRM3"/>
</dbReference>
<evidence type="ECO:0000256" key="2">
    <source>
        <dbReference type="SAM" id="MobiDB-lite"/>
    </source>
</evidence>
<accession>A0A7S2S762</accession>
<dbReference type="PANTHER" id="PTHR23189">
    <property type="entry name" value="RNA RECOGNITION MOTIF-CONTAINING"/>
    <property type="match status" value="1"/>
</dbReference>
<dbReference type="InterPro" id="IPR035979">
    <property type="entry name" value="RBD_domain_sf"/>
</dbReference>
<evidence type="ECO:0000259" key="3">
    <source>
        <dbReference type="Pfam" id="PF04059"/>
    </source>
</evidence>
<feature type="region of interest" description="Disordered" evidence="2">
    <location>
        <begin position="113"/>
        <end position="167"/>
    </location>
</feature>
<gene>
    <name evidence="4" type="ORF">QSP1433_LOCUS10856</name>
</gene>
<dbReference type="AlphaFoldDB" id="A0A7S2S762"/>
<protein>
    <recommendedName>
        <fullName evidence="3">Mei2-like C-terminal RNA recognition motif domain-containing protein</fullName>
    </recommendedName>
</protein>
<name>A0A7S2S762_9STRA</name>
<dbReference type="CDD" id="cd12531">
    <property type="entry name" value="RRM3_MEI2_like"/>
    <property type="match status" value="1"/>
</dbReference>
<dbReference type="EMBL" id="HBHK01017240">
    <property type="protein sequence ID" value="CAD9691078.1"/>
    <property type="molecule type" value="Transcribed_RNA"/>
</dbReference>
<organism evidence="4">
    <name type="scientific">Mucochytrium quahogii</name>
    <dbReference type="NCBI Taxonomy" id="96639"/>
    <lineage>
        <taxon>Eukaryota</taxon>
        <taxon>Sar</taxon>
        <taxon>Stramenopiles</taxon>
        <taxon>Bigyra</taxon>
        <taxon>Labyrinthulomycetes</taxon>
        <taxon>Thraustochytrida</taxon>
        <taxon>Thraustochytriidae</taxon>
        <taxon>Mucochytrium</taxon>
    </lineage>
</organism>